<evidence type="ECO:0000313" key="9">
    <source>
        <dbReference type="EMBL" id="EME32128.1"/>
    </source>
</evidence>
<dbReference type="PANTHER" id="PTHR10381">
    <property type="entry name" value="ATP-DEPENDENT CLP PROTEASE PROTEOLYTIC SUBUNIT"/>
    <property type="match status" value="1"/>
</dbReference>
<dbReference type="STRING" id="130081.M2Y7R9"/>
<dbReference type="NCBIfam" id="NF009204">
    <property type="entry name" value="PRK12552.1"/>
    <property type="match status" value="1"/>
</dbReference>
<dbReference type="Pfam" id="PF00574">
    <property type="entry name" value="CLP_protease"/>
    <property type="match status" value="1"/>
</dbReference>
<evidence type="ECO:0000256" key="1">
    <source>
        <dbReference type="ARBA" id="ARBA00007039"/>
    </source>
</evidence>
<evidence type="ECO:0000256" key="2">
    <source>
        <dbReference type="ARBA" id="ARBA00022670"/>
    </source>
</evidence>
<evidence type="ECO:0000313" key="10">
    <source>
        <dbReference type="Proteomes" id="UP000030680"/>
    </source>
</evidence>
<dbReference type="Gene3D" id="3.90.226.10">
    <property type="entry name" value="2-enoyl-CoA Hydratase, Chain A, domain 1"/>
    <property type="match status" value="1"/>
</dbReference>
<dbReference type="FunFam" id="3.90.226.10:FF:000020">
    <property type="entry name" value="ATP-dependent Clp protease proteolytic subunit"/>
    <property type="match status" value="1"/>
</dbReference>
<proteinExistence type="inferred from homology"/>
<dbReference type="GO" id="GO:0004176">
    <property type="term" value="F:ATP-dependent peptidase activity"/>
    <property type="evidence" value="ECO:0007669"/>
    <property type="project" value="InterPro"/>
</dbReference>
<dbReference type="PROSITE" id="PS00382">
    <property type="entry name" value="CLP_PROTEASE_HIS"/>
    <property type="match status" value="1"/>
</dbReference>
<evidence type="ECO:0000256" key="3">
    <source>
        <dbReference type="ARBA" id="ARBA00022801"/>
    </source>
</evidence>
<dbReference type="RefSeq" id="XP_005708648.1">
    <property type="nucleotide sequence ID" value="XM_005708591.1"/>
</dbReference>
<dbReference type="GO" id="GO:0051117">
    <property type="term" value="F:ATPase binding"/>
    <property type="evidence" value="ECO:0007669"/>
    <property type="project" value="TreeGrafter"/>
</dbReference>
<dbReference type="EMBL" id="KB454487">
    <property type="protein sequence ID" value="EME32128.1"/>
    <property type="molecule type" value="Genomic_DNA"/>
</dbReference>
<keyword evidence="2 9" id="KW-0645">Protease</keyword>
<evidence type="ECO:0000256" key="8">
    <source>
        <dbReference type="RuleBase" id="RU003567"/>
    </source>
</evidence>
<feature type="active site" evidence="7">
    <location>
        <position position="190"/>
    </location>
</feature>
<organism evidence="9 10">
    <name type="scientific">Galdieria sulphuraria</name>
    <name type="common">Red alga</name>
    <dbReference type="NCBI Taxonomy" id="130081"/>
    <lineage>
        <taxon>Eukaryota</taxon>
        <taxon>Rhodophyta</taxon>
        <taxon>Bangiophyceae</taxon>
        <taxon>Galdieriales</taxon>
        <taxon>Galdieriaceae</taxon>
        <taxon>Galdieria</taxon>
    </lineage>
</organism>
<comment type="similarity">
    <text evidence="1 8">Belongs to the peptidase S14 family.</text>
</comment>
<keyword evidence="4" id="KW-0720">Serine protease</keyword>
<dbReference type="OMA" id="ERKVFLW"/>
<evidence type="ECO:0000256" key="5">
    <source>
        <dbReference type="ARBA" id="ARBA00034021"/>
    </source>
</evidence>
<dbReference type="PRINTS" id="PR00127">
    <property type="entry name" value="CLPPROTEASEP"/>
</dbReference>
<dbReference type="GO" id="GO:0009368">
    <property type="term" value="C:endopeptidase Clp complex"/>
    <property type="evidence" value="ECO:0007669"/>
    <property type="project" value="TreeGrafter"/>
</dbReference>
<dbReference type="eggNOG" id="KOG0840">
    <property type="taxonomic scope" value="Eukaryota"/>
</dbReference>
<evidence type="ECO:0000256" key="4">
    <source>
        <dbReference type="ARBA" id="ARBA00022825"/>
    </source>
</evidence>
<evidence type="ECO:0000256" key="7">
    <source>
        <dbReference type="PROSITE-ProRule" id="PRU10086"/>
    </source>
</evidence>
<gene>
    <name evidence="9" type="ORF">Gasu_05450</name>
</gene>
<dbReference type="EMBL" id="KB454487">
    <property type="protein sequence ID" value="EME32127.1"/>
    <property type="molecule type" value="Genomic_DNA"/>
</dbReference>
<dbReference type="InterPro" id="IPR001907">
    <property type="entry name" value="ClpP"/>
</dbReference>
<evidence type="ECO:0000256" key="6">
    <source>
        <dbReference type="ARBA" id="ARBA00062827"/>
    </source>
</evidence>
<dbReference type="PANTHER" id="PTHR10381:SF6">
    <property type="entry name" value="ATP-DEPENDENT CLP PROTEASE PROTEOLYTIC SUBUNIT-RELATED PROTEIN 3, CHLOROPLASTIC"/>
    <property type="match status" value="1"/>
</dbReference>
<comment type="subunit">
    <text evidence="6">Component of the chloroplastic Clp protease core complex which consist of at least 16 proteins: CLPP4 (3 copies), CLPP5 (3 copies), CLPR4 (2 copies), ClpP1 (1 copy), CLPP6 (1 copy), CLPR2 (1 copy), CLPT1 (1 copy), CLPT2 (1 copy) and 3 copies of CLPP3 and/or CLPR1 and/or CLPR3. The core complex is organized in two heptameric rings, one containing CLPP3,4,5,6 in a 1:2:3:1 ratio and the other CLPP1 and CLPR1,2,3,4 in a 3:1:1:1:1 ratio.</text>
</comment>
<comment type="catalytic activity">
    <reaction evidence="5 7">
        <text>Hydrolysis of proteins to small peptides in the presence of ATP and magnesium. alpha-casein is the usual test substrate. In the absence of ATP, only oligopeptides shorter than five residues are hydrolyzed (such as succinyl-Leu-Tyr-|-NHMec, and Leu-Tyr-Leu-|-Tyr-Trp, in which cleavage of the -Tyr-|-Leu- and -Tyr-|-Trp bonds also occurs).</text>
        <dbReference type="EC" id="3.4.21.92"/>
    </reaction>
</comment>
<name>M2Y7R9_GALSU</name>
<accession>M2Y7R9</accession>
<dbReference type="GO" id="GO:0009536">
    <property type="term" value="C:plastid"/>
    <property type="evidence" value="ECO:0007669"/>
    <property type="project" value="UniProtKB-ARBA"/>
</dbReference>
<sequence length="275" mass="30576">MIFMAFVANVFACKNRRATLVNSFVEKKVCFSVKQLGILQHLKKVRRLERLSNRCRTTAVETGASNYEGARLGPPPDLPSLLLHNRIIYLGMPLLPAVTELIIAEFLYLQYESGEKPIYLYINSTGTSNPDGSTAGFETEAFAVCDTMRYVKPPVHTICVGQAYGTAALLLAAGEKGFRAALPHATVMLHQPRSSTQGPASDIAIKAREVLYNRKVTFELLSESTGQPFEKIQKDSQRTKYMTPEEAKEYGIIDKILTSTKEPFVEKPSFIHALN</sequence>
<dbReference type="Proteomes" id="UP000030680">
    <property type="component" value="Unassembled WGS sequence"/>
</dbReference>
<dbReference type="AlphaFoldDB" id="M2Y7R9"/>
<dbReference type="Gramene" id="EME32127">
    <property type="protein sequence ID" value="EME32127"/>
    <property type="gene ID" value="Gasu_05450"/>
</dbReference>
<dbReference type="SUPFAM" id="SSF52096">
    <property type="entry name" value="ClpP/crotonase"/>
    <property type="match status" value="1"/>
</dbReference>
<keyword evidence="3 9" id="KW-0378">Hydrolase</keyword>
<reference evidence="9" key="2">
    <citation type="journal article" date="2013" name="Science">
        <title>Gene Transfer from Bacteria and Archaea Facilitated Evolution of an Extremophilic Eukaryote.</title>
        <authorList>
            <person name="Schoenknecht G."/>
            <person name="Chen W.-H."/>
            <person name="Ternes C.M."/>
            <person name="Barbier G.G."/>
            <person name="Shrestha R.P."/>
            <person name="Stanke M."/>
            <person name="Brautigam A."/>
            <person name="Baker B.J."/>
            <person name="Banfield J.F."/>
            <person name="Garavito R.M."/>
            <person name="Carr K."/>
            <person name="Wilkerson C."/>
            <person name="Rensing S.A."/>
            <person name="Gagneul D."/>
            <person name="Dickenson N.E."/>
            <person name="Oesterhelt C."/>
            <person name="Lercher M.J."/>
            <person name="Weber A.P.M."/>
        </authorList>
    </citation>
    <scope>NUCLEOTIDE SEQUENCE</scope>
    <source>
        <strain evidence="9">074W</strain>
    </source>
</reference>
<dbReference type="InterPro" id="IPR023562">
    <property type="entry name" value="ClpP/TepA"/>
</dbReference>
<dbReference type="OrthoDB" id="2017408at2759"/>
<dbReference type="GeneID" id="17090734"/>
<reference evidence="10" key="1">
    <citation type="journal article" date="2013" name="Science">
        <title>Gene transfer from bacteria and archaea facilitated evolution of an extremophilic eukaryote.</title>
        <authorList>
            <person name="Schonknecht G."/>
            <person name="Chen W.H."/>
            <person name="Ternes C.M."/>
            <person name="Barbier G.G."/>
            <person name="Shrestha R.P."/>
            <person name="Stanke M."/>
            <person name="Brautigam A."/>
            <person name="Baker B.J."/>
            <person name="Banfield J.F."/>
            <person name="Garavito R.M."/>
            <person name="Carr K."/>
            <person name="Wilkerson C."/>
            <person name="Rensing S.A."/>
            <person name="Gagneul D."/>
            <person name="Dickenson N.E."/>
            <person name="Oesterhelt C."/>
            <person name="Lercher M.J."/>
            <person name="Weber A.P."/>
        </authorList>
    </citation>
    <scope>NUCLEOTIDE SEQUENCE [LARGE SCALE GENOMIC DNA]</scope>
    <source>
        <strain evidence="10">074W</strain>
    </source>
</reference>
<dbReference type="Gramene" id="EME32128">
    <property type="protein sequence ID" value="EME32128"/>
    <property type="gene ID" value="Gasu_05450"/>
</dbReference>
<dbReference type="CDD" id="cd07017">
    <property type="entry name" value="S14_ClpP_2"/>
    <property type="match status" value="1"/>
</dbReference>
<protein>
    <recommendedName>
        <fullName evidence="8">ATP-dependent Clp protease proteolytic subunit</fullName>
    </recommendedName>
</protein>
<dbReference type="GO" id="GO:0004252">
    <property type="term" value="F:serine-type endopeptidase activity"/>
    <property type="evidence" value="ECO:0007669"/>
    <property type="project" value="UniProtKB-EC"/>
</dbReference>
<dbReference type="HAMAP" id="MF_00444">
    <property type="entry name" value="ClpP"/>
    <property type="match status" value="1"/>
</dbReference>
<dbReference type="InterPro" id="IPR033135">
    <property type="entry name" value="ClpP_His_AS"/>
</dbReference>
<dbReference type="RefSeq" id="XP_005708647.1">
    <property type="nucleotide sequence ID" value="XM_005708590.1"/>
</dbReference>
<dbReference type="KEGG" id="gsl:Gasu_05450"/>
<keyword evidence="10" id="KW-1185">Reference proteome</keyword>
<dbReference type="GO" id="GO:0006515">
    <property type="term" value="P:protein quality control for misfolded or incompletely synthesized proteins"/>
    <property type="evidence" value="ECO:0007669"/>
    <property type="project" value="TreeGrafter"/>
</dbReference>
<dbReference type="InterPro" id="IPR029045">
    <property type="entry name" value="ClpP/crotonase-like_dom_sf"/>
</dbReference>